<dbReference type="Gene3D" id="3.40.50.360">
    <property type="match status" value="1"/>
</dbReference>
<dbReference type="EMBL" id="LQOS01000046">
    <property type="protein sequence ID" value="ORV37680.1"/>
    <property type="molecule type" value="Genomic_DNA"/>
</dbReference>
<dbReference type="STRING" id="126673.AWC01_15710"/>
<dbReference type="GO" id="GO:0005829">
    <property type="term" value="C:cytosol"/>
    <property type="evidence" value="ECO:0007669"/>
    <property type="project" value="TreeGrafter"/>
</dbReference>
<dbReference type="InterPro" id="IPR050712">
    <property type="entry name" value="NAD(P)H-dep_reductase"/>
</dbReference>
<evidence type="ECO:0000313" key="3">
    <source>
        <dbReference type="EMBL" id="ORV37680.1"/>
    </source>
</evidence>
<feature type="domain" description="NADPH-dependent FMN reductase-like" evidence="1">
    <location>
        <begin position="11"/>
        <end position="158"/>
    </location>
</feature>
<proteinExistence type="predicted"/>
<dbReference type="GO" id="GO:0016491">
    <property type="term" value="F:oxidoreductase activity"/>
    <property type="evidence" value="ECO:0007669"/>
    <property type="project" value="InterPro"/>
</dbReference>
<accession>A0A1X1T0B1</accession>
<dbReference type="PANTHER" id="PTHR30543">
    <property type="entry name" value="CHROMATE REDUCTASE"/>
    <property type="match status" value="1"/>
</dbReference>
<evidence type="ECO:0000313" key="2">
    <source>
        <dbReference type="EMBL" id="BBZ09571.1"/>
    </source>
</evidence>
<dbReference type="InterPro" id="IPR005025">
    <property type="entry name" value="FMN_Rdtase-like_dom"/>
</dbReference>
<dbReference type="InterPro" id="IPR029039">
    <property type="entry name" value="Flavoprotein-like_sf"/>
</dbReference>
<organism evidence="3 4">
    <name type="scientific">Mycolicibacterium doricum</name>
    <dbReference type="NCBI Taxonomy" id="126673"/>
    <lineage>
        <taxon>Bacteria</taxon>
        <taxon>Bacillati</taxon>
        <taxon>Actinomycetota</taxon>
        <taxon>Actinomycetes</taxon>
        <taxon>Mycobacteriales</taxon>
        <taxon>Mycobacteriaceae</taxon>
        <taxon>Mycolicibacterium</taxon>
    </lineage>
</organism>
<reference evidence="3 4" key="1">
    <citation type="submission" date="2016-01" db="EMBL/GenBank/DDBJ databases">
        <title>The new phylogeny of the genus Mycobacterium.</title>
        <authorList>
            <person name="Tarcisio F."/>
            <person name="Conor M."/>
            <person name="Antonella G."/>
            <person name="Elisabetta G."/>
            <person name="Giulia F.S."/>
            <person name="Sara T."/>
            <person name="Anna F."/>
            <person name="Clotilde B."/>
            <person name="Roberto B."/>
            <person name="Veronica D.S."/>
            <person name="Fabio R."/>
            <person name="Monica P."/>
            <person name="Olivier J."/>
            <person name="Enrico T."/>
            <person name="Nicola S."/>
        </authorList>
    </citation>
    <scope>NUCLEOTIDE SEQUENCE [LARGE SCALE GENOMIC DNA]</scope>
    <source>
        <strain evidence="3 4">DSM 44339</strain>
    </source>
</reference>
<name>A0A1X1T0B1_9MYCO</name>
<reference evidence="2" key="3">
    <citation type="submission" date="2020-02" db="EMBL/GenBank/DDBJ databases">
        <authorList>
            <person name="Matsumoto Y."/>
            <person name="Motooka D."/>
            <person name="Nakamura S."/>
        </authorList>
    </citation>
    <scope>NUCLEOTIDE SEQUENCE</scope>
    <source>
        <strain evidence="2">JCM 12405</strain>
    </source>
</reference>
<dbReference type="EMBL" id="AP022605">
    <property type="protein sequence ID" value="BBZ09571.1"/>
    <property type="molecule type" value="Genomic_DNA"/>
</dbReference>
<sequence>MHADMEPVALRLGVITASTRPNRRGPMVADWVVRQAEAKLAHRAVTVVALDVKDFDLPLLDEPVPAAIGGYIHEHTKRWAQTIAALDGFVIVTPEYNHSMPASLKNAIDFLFAEWNDKAVGFVGYGIDGGTRAVEHARLAMAEVKVAAVRSQVALGLFTDFAIDDPSKPGQFNPGRHREDVLGRMLDELVDWAGALKTLRPGNEA</sequence>
<evidence type="ECO:0000313" key="5">
    <source>
        <dbReference type="Proteomes" id="UP000467201"/>
    </source>
</evidence>
<dbReference type="RefSeq" id="WP_085192288.1">
    <property type="nucleotide sequence ID" value="NZ_AP022605.1"/>
</dbReference>
<dbReference type="Proteomes" id="UP000193564">
    <property type="component" value="Unassembled WGS sequence"/>
</dbReference>
<dbReference type="KEGG" id="mdr:MDOR_37400"/>
<dbReference type="GO" id="GO:0010181">
    <property type="term" value="F:FMN binding"/>
    <property type="evidence" value="ECO:0007669"/>
    <property type="project" value="TreeGrafter"/>
</dbReference>
<protein>
    <submittedName>
        <fullName evidence="2 3">FMN reductase</fullName>
    </submittedName>
</protein>
<evidence type="ECO:0000313" key="4">
    <source>
        <dbReference type="Proteomes" id="UP000193564"/>
    </source>
</evidence>
<dbReference type="AlphaFoldDB" id="A0A1X1T0B1"/>
<dbReference type="PANTHER" id="PTHR30543:SF21">
    <property type="entry name" value="NAD(P)H-DEPENDENT FMN REDUCTASE LOT6"/>
    <property type="match status" value="1"/>
</dbReference>
<evidence type="ECO:0000259" key="1">
    <source>
        <dbReference type="Pfam" id="PF03358"/>
    </source>
</evidence>
<keyword evidence="4" id="KW-1185">Reference proteome</keyword>
<dbReference type="OrthoDB" id="9812295at2"/>
<dbReference type="Proteomes" id="UP000467201">
    <property type="component" value="Chromosome"/>
</dbReference>
<reference evidence="2 5" key="2">
    <citation type="journal article" date="2019" name="Emerg. Microbes Infect.">
        <title>Comprehensive subspecies identification of 175 nontuberculous mycobacteria species based on 7547 genomic profiles.</title>
        <authorList>
            <person name="Matsumoto Y."/>
            <person name="Kinjo T."/>
            <person name="Motooka D."/>
            <person name="Nabeya D."/>
            <person name="Jung N."/>
            <person name="Uechi K."/>
            <person name="Horii T."/>
            <person name="Iida T."/>
            <person name="Fujita J."/>
            <person name="Nakamura S."/>
        </authorList>
    </citation>
    <scope>NUCLEOTIDE SEQUENCE [LARGE SCALE GENOMIC DNA]</scope>
    <source>
        <strain evidence="2 5">JCM 12405</strain>
    </source>
</reference>
<dbReference type="SUPFAM" id="SSF52218">
    <property type="entry name" value="Flavoproteins"/>
    <property type="match status" value="1"/>
</dbReference>
<dbReference type="Pfam" id="PF03358">
    <property type="entry name" value="FMN_red"/>
    <property type="match status" value="1"/>
</dbReference>
<gene>
    <name evidence="3" type="ORF">AWC01_15710</name>
    <name evidence="2" type="ORF">MDOR_37400</name>
</gene>